<keyword evidence="4" id="KW-1185">Reference proteome</keyword>
<evidence type="ECO:0000313" key="4">
    <source>
        <dbReference type="Proteomes" id="UP001141327"/>
    </source>
</evidence>
<name>A0ABQ8UDU1_9EUKA</name>
<organism evidence="3 4">
    <name type="scientific">Paratrimastix pyriformis</name>
    <dbReference type="NCBI Taxonomy" id="342808"/>
    <lineage>
        <taxon>Eukaryota</taxon>
        <taxon>Metamonada</taxon>
        <taxon>Preaxostyla</taxon>
        <taxon>Paratrimastigidae</taxon>
        <taxon>Paratrimastix</taxon>
    </lineage>
</organism>
<dbReference type="Pfam" id="PF24681">
    <property type="entry name" value="Kelch_KLHDC2_KLHL20_DRC7"/>
    <property type="match status" value="1"/>
</dbReference>
<dbReference type="InterPro" id="IPR052124">
    <property type="entry name" value="Rab9_kelch_effector"/>
</dbReference>
<dbReference type="EMBL" id="JAPMOS010000057">
    <property type="protein sequence ID" value="KAJ4456953.1"/>
    <property type="molecule type" value="Genomic_DNA"/>
</dbReference>
<proteinExistence type="predicted"/>
<keyword evidence="2" id="KW-0677">Repeat</keyword>
<dbReference type="PANTHER" id="PTHR46647">
    <property type="entry name" value="RAB9 EFFECTOR PROTEIN WITH KELCH MOTIFS"/>
    <property type="match status" value="1"/>
</dbReference>
<dbReference type="SUPFAM" id="SSF117281">
    <property type="entry name" value="Kelch motif"/>
    <property type="match status" value="2"/>
</dbReference>
<comment type="caution">
    <text evidence="3">The sequence shown here is derived from an EMBL/GenBank/DDBJ whole genome shotgun (WGS) entry which is preliminary data.</text>
</comment>
<gene>
    <name evidence="3" type="ORF">PAPYR_7676</name>
</gene>
<accession>A0ABQ8UDU1</accession>
<dbReference type="InterPro" id="IPR015915">
    <property type="entry name" value="Kelch-typ_b-propeller"/>
</dbReference>
<reference evidence="3" key="1">
    <citation type="journal article" date="2022" name="bioRxiv">
        <title>Genomics of Preaxostyla Flagellates Illuminates Evolutionary Transitions and the Path Towards Mitochondrial Loss.</title>
        <authorList>
            <person name="Novak L.V.F."/>
            <person name="Treitli S.C."/>
            <person name="Pyrih J."/>
            <person name="Halakuc P."/>
            <person name="Pipaliya S.V."/>
            <person name="Vacek V."/>
            <person name="Brzon O."/>
            <person name="Soukal P."/>
            <person name="Eme L."/>
            <person name="Dacks J.B."/>
            <person name="Karnkowska A."/>
            <person name="Elias M."/>
            <person name="Hampl V."/>
        </authorList>
    </citation>
    <scope>NUCLEOTIDE SEQUENCE</scope>
    <source>
        <strain evidence="3">RCP-MX</strain>
    </source>
</reference>
<evidence type="ECO:0000256" key="2">
    <source>
        <dbReference type="ARBA" id="ARBA00022737"/>
    </source>
</evidence>
<evidence type="ECO:0000256" key="1">
    <source>
        <dbReference type="ARBA" id="ARBA00022441"/>
    </source>
</evidence>
<dbReference type="PANTHER" id="PTHR46647:SF1">
    <property type="entry name" value="RAB9 EFFECTOR PROTEIN WITH KELCH MOTIFS"/>
    <property type="match status" value="1"/>
</dbReference>
<dbReference type="Gene3D" id="2.120.10.80">
    <property type="entry name" value="Kelch-type beta propeller"/>
    <property type="match status" value="2"/>
</dbReference>
<sequence length="500" mass="54307">MDPAWQTWKQQPAGPPVRLSATLASRPGLVYLYGGLSGDGQPCGDLWRFSQQDDCWAQIDVEQMSGRSDPSTYFDPFDGELSEPLTAGTVLDVARSQVVIPRGHSALPYAVPLPRTRHAMVSMQEGPERLFMFGGVDPGTGTVLGDLWEARVGESLLGRHVRWHQLAEGDPDLATGQRLEYLTKGDKIQRQRIAAAKRLTFAQQVSQLTVRANRPAPPPPPRAAHVMAANGEFIFLHGGEGADFKPLGDLHMYDIGNRAWMPIRTPVPAPNPRSLHVGAACGTSFILAGGYHPTLPVDDVWIFEPGPVRWRQVDTRGPSPLSQGTPGQPWLAHGAVCDGQVLLMLGGQRALHTEAALWCLDLRSNQWTRCEGVPPTATAAQCACGGHFTRDAHLRTSYQMATYGGTRGTELQARGWVGTITPPAPAPAAPIPAALVTAAGGAAGRARKRRDQYTLEEQRTRLKFLTAADHPLIEHLRVSPVLTPYPVSQGLEAHFLLHED</sequence>
<dbReference type="Proteomes" id="UP001141327">
    <property type="component" value="Unassembled WGS sequence"/>
</dbReference>
<evidence type="ECO:0000313" key="3">
    <source>
        <dbReference type="EMBL" id="KAJ4456953.1"/>
    </source>
</evidence>
<protein>
    <submittedName>
        <fullName evidence="3">Uncharacterized protein</fullName>
    </submittedName>
</protein>
<keyword evidence="1" id="KW-0880">Kelch repeat</keyword>